<keyword evidence="1" id="KW-0812">Transmembrane</keyword>
<feature type="transmembrane region" description="Helical" evidence="1">
    <location>
        <begin position="87"/>
        <end position="106"/>
    </location>
</feature>
<gene>
    <name evidence="2" type="ORF">SPARVUS_LOCUS12813141</name>
</gene>
<sequence length="132" mass="15485">MPRHQVPRSIRTNVKFSGWAGRVRASHSRTPSWCLSRTSKCWASILALLITASKIGNPSCRMPRSNERCWKGWRLSLRERVDLIKTFLLPVFLYISFVCLLPESLYTRIYSCFFQMLWGNQLNLVKRDVTYL</sequence>
<accession>A0ABN9FUC5</accession>
<organism evidence="2 3">
    <name type="scientific">Staurois parvus</name>
    <dbReference type="NCBI Taxonomy" id="386267"/>
    <lineage>
        <taxon>Eukaryota</taxon>
        <taxon>Metazoa</taxon>
        <taxon>Chordata</taxon>
        <taxon>Craniata</taxon>
        <taxon>Vertebrata</taxon>
        <taxon>Euteleostomi</taxon>
        <taxon>Amphibia</taxon>
        <taxon>Batrachia</taxon>
        <taxon>Anura</taxon>
        <taxon>Neobatrachia</taxon>
        <taxon>Ranoidea</taxon>
        <taxon>Ranidae</taxon>
        <taxon>Staurois</taxon>
    </lineage>
</organism>
<name>A0ABN9FUC5_9NEOB</name>
<protein>
    <submittedName>
        <fullName evidence="2">Uncharacterized protein</fullName>
    </submittedName>
</protein>
<evidence type="ECO:0000313" key="2">
    <source>
        <dbReference type="EMBL" id="CAI9600673.1"/>
    </source>
</evidence>
<keyword evidence="3" id="KW-1185">Reference proteome</keyword>
<comment type="caution">
    <text evidence="2">The sequence shown here is derived from an EMBL/GenBank/DDBJ whole genome shotgun (WGS) entry which is preliminary data.</text>
</comment>
<evidence type="ECO:0000256" key="1">
    <source>
        <dbReference type="SAM" id="Phobius"/>
    </source>
</evidence>
<keyword evidence="1" id="KW-0472">Membrane</keyword>
<reference evidence="2" key="1">
    <citation type="submission" date="2023-05" db="EMBL/GenBank/DDBJ databases">
        <authorList>
            <person name="Stuckert A."/>
        </authorList>
    </citation>
    <scope>NUCLEOTIDE SEQUENCE</scope>
</reference>
<keyword evidence="1" id="KW-1133">Transmembrane helix</keyword>
<evidence type="ECO:0000313" key="3">
    <source>
        <dbReference type="Proteomes" id="UP001162483"/>
    </source>
</evidence>
<dbReference type="EMBL" id="CATNWA010017458">
    <property type="protein sequence ID" value="CAI9600673.1"/>
    <property type="molecule type" value="Genomic_DNA"/>
</dbReference>
<dbReference type="Proteomes" id="UP001162483">
    <property type="component" value="Unassembled WGS sequence"/>
</dbReference>
<proteinExistence type="predicted"/>